<dbReference type="Proteomes" id="UP001500235">
    <property type="component" value="Unassembled WGS sequence"/>
</dbReference>
<evidence type="ECO:0000313" key="2">
    <source>
        <dbReference type="Proteomes" id="UP001500235"/>
    </source>
</evidence>
<dbReference type="PROSITE" id="PS51318">
    <property type="entry name" value="TAT"/>
    <property type="match status" value="1"/>
</dbReference>
<evidence type="ECO:0000313" key="1">
    <source>
        <dbReference type="EMBL" id="GAA4024589.1"/>
    </source>
</evidence>
<proteinExistence type="predicted"/>
<dbReference type="InterPro" id="IPR006311">
    <property type="entry name" value="TAT_signal"/>
</dbReference>
<sequence>MTANRREILRLLGLGGGAALVSGAALAADLPSLVLKSTPVTSEPLVPLAPVPAAPVAAPAAPLGIDPQLFARAKAALDRHGPSLRHRDRIGIADFSKASRESRFHIVDVASGQVESHFVAHGRGSDVSHTGFLEHFSNDFGSNATSNGAYSTGDFYHGKYGLSMKVNGLDWSNSNALDRAIVVHQAWYAEADMIGAHGKLGRSEGCFAFGRNSHFEVMRSLGEGRLIFADKLA</sequence>
<dbReference type="InterPro" id="IPR032676">
    <property type="entry name" value="YkuD_2"/>
</dbReference>
<gene>
    <name evidence="1" type="ORF">GCM10022280_26830</name>
</gene>
<accession>A0ABP7TD60</accession>
<dbReference type="RefSeq" id="WP_344707903.1">
    <property type="nucleotide sequence ID" value="NZ_BAABBQ010000001.1"/>
</dbReference>
<dbReference type="EMBL" id="BAABBQ010000001">
    <property type="protein sequence ID" value="GAA4024589.1"/>
    <property type="molecule type" value="Genomic_DNA"/>
</dbReference>
<keyword evidence="2" id="KW-1185">Reference proteome</keyword>
<comment type="caution">
    <text evidence="1">The sequence shown here is derived from an EMBL/GenBank/DDBJ whole genome shotgun (WGS) entry which is preliminary data.</text>
</comment>
<dbReference type="PANTHER" id="PTHR38477:SF1">
    <property type="entry name" value="MUREIN L,D-TRANSPEPTIDASE CATALYTIC DOMAIN FAMILY PROTEIN"/>
    <property type="match status" value="1"/>
</dbReference>
<reference evidence="2" key="1">
    <citation type="journal article" date="2019" name="Int. J. Syst. Evol. Microbiol.">
        <title>The Global Catalogue of Microorganisms (GCM) 10K type strain sequencing project: providing services to taxonomists for standard genome sequencing and annotation.</title>
        <authorList>
            <consortium name="The Broad Institute Genomics Platform"/>
            <consortium name="The Broad Institute Genome Sequencing Center for Infectious Disease"/>
            <person name="Wu L."/>
            <person name="Ma J."/>
        </authorList>
    </citation>
    <scope>NUCLEOTIDE SEQUENCE [LARGE SCALE GENOMIC DNA]</scope>
    <source>
        <strain evidence="2">JCM 17563</strain>
    </source>
</reference>
<name>A0ABP7TD60_9SPHN</name>
<organism evidence="1 2">
    <name type="scientific">Sphingomonas swuensis</name>
    <dbReference type="NCBI Taxonomy" id="977800"/>
    <lineage>
        <taxon>Bacteria</taxon>
        <taxon>Pseudomonadati</taxon>
        <taxon>Pseudomonadota</taxon>
        <taxon>Alphaproteobacteria</taxon>
        <taxon>Sphingomonadales</taxon>
        <taxon>Sphingomonadaceae</taxon>
        <taxon>Sphingomonas</taxon>
    </lineage>
</organism>
<evidence type="ECO:0008006" key="3">
    <source>
        <dbReference type="Google" id="ProtNLM"/>
    </source>
</evidence>
<dbReference type="PANTHER" id="PTHR38477">
    <property type="entry name" value="HYPOTHETICAL EXPORTED PROTEIN"/>
    <property type="match status" value="1"/>
</dbReference>
<protein>
    <recommendedName>
        <fullName evidence="3">Transcriptional initiation protein Tat</fullName>
    </recommendedName>
</protein>
<dbReference type="Pfam" id="PF13645">
    <property type="entry name" value="YkuD_2"/>
    <property type="match status" value="1"/>
</dbReference>